<proteinExistence type="inferred from homology"/>
<dbReference type="EMBL" id="JACXAH010000008">
    <property type="protein sequence ID" value="MBD1371974.1"/>
    <property type="molecule type" value="Genomic_DNA"/>
</dbReference>
<accession>A0A926N5P3</accession>
<evidence type="ECO:0000256" key="1">
    <source>
        <dbReference type="ARBA" id="ARBA00002663"/>
    </source>
</evidence>
<protein>
    <recommendedName>
        <fullName evidence="7 8">Ribonuclease P protein component</fullName>
        <shortName evidence="7">RNase P protein</shortName>
        <shortName evidence="7">RNaseP protein</shortName>
        <ecNumber evidence="7 8">3.1.26.5</ecNumber>
    </recommendedName>
    <alternativeName>
        <fullName evidence="7">Protein C5</fullName>
    </alternativeName>
</protein>
<dbReference type="NCBIfam" id="TIGR00188">
    <property type="entry name" value="rnpA"/>
    <property type="match status" value="1"/>
</dbReference>
<evidence type="ECO:0000313" key="9">
    <source>
        <dbReference type="EMBL" id="MBD1371974.1"/>
    </source>
</evidence>
<dbReference type="PROSITE" id="PS00648">
    <property type="entry name" value="RIBONUCLEASE_P"/>
    <property type="match status" value="1"/>
</dbReference>
<keyword evidence="10" id="KW-1185">Reference proteome</keyword>
<comment type="catalytic activity">
    <reaction evidence="7">
        <text>Endonucleolytic cleavage of RNA, removing 5'-extranucleotides from tRNA precursor.</text>
        <dbReference type="EC" id="3.1.26.5"/>
    </reaction>
</comment>
<dbReference type="PANTHER" id="PTHR33992:SF1">
    <property type="entry name" value="RIBONUCLEASE P PROTEIN COMPONENT"/>
    <property type="match status" value="1"/>
</dbReference>
<evidence type="ECO:0000256" key="5">
    <source>
        <dbReference type="ARBA" id="ARBA00022801"/>
    </source>
</evidence>
<dbReference type="HAMAP" id="MF_00227">
    <property type="entry name" value="RNase_P"/>
    <property type="match status" value="1"/>
</dbReference>
<gene>
    <name evidence="7 9" type="primary">rnpA</name>
    <name evidence="9" type="ORF">IC620_06325</name>
</gene>
<dbReference type="Gene3D" id="3.30.230.10">
    <property type="match status" value="1"/>
</dbReference>
<keyword evidence="5 7" id="KW-0378">Hydrolase</keyword>
<comment type="function">
    <text evidence="1 7">RNaseP catalyzes the removal of the 5'-leader sequence from pre-tRNA to produce the mature 5'-terminus. It can also cleave other RNA substrates such as 4.5S RNA. The protein component plays an auxiliary but essential role in vivo by binding to the 5'-leader sequence and broadening the substrate specificity of the ribozyme.</text>
</comment>
<dbReference type="InterPro" id="IPR020539">
    <property type="entry name" value="RNase_P_CS"/>
</dbReference>
<name>A0A926N5P3_9BACL</name>
<dbReference type="SUPFAM" id="SSF54211">
    <property type="entry name" value="Ribosomal protein S5 domain 2-like"/>
    <property type="match status" value="1"/>
</dbReference>
<dbReference type="GO" id="GO:0001682">
    <property type="term" value="P:tRNA 5'-leader removal"/>
    <property type="evidence" value="ECO:0007669"/>
    <property type="project" value="UniProtKB-UniRule"/>
</dbReference>
<dbReference type="AlphaFoldDB" id="A0A926N5P3"/>
<dbReference type="PANTHER" id="PTHR33992">
    <property type="entry name" value="RIBONUCLEASE P PROTEIN COMPONENT"/>
    <property type="match status" value="1"/>
</dbReference>
<dbReference type="InterPro" id="IPR020568">
    <property type="entry name" value="Ribosomal_Su5_D2-typ_SF"/>
</dbReference>
<dbReference type="RefSeq" id="WP_191141794.1">
    <property type="nucleotide sequence ID" value="NZ_JACXAH010000008.1"/>
</dbReference>
<evidence type="ECO:0000256" key="3">
    <source>
        <dbReference type="ARBA" id="ARBA00022722"/>
    </source>
</evidence>
<evidence type="ECO:0000256" key="2">
    <source>
        <dbReference type="ARBA" id="ARBA00022694"/>
    </source>
</evidence>
<keyword evidence="3 7" id="KW-0540">Nuclease</keyword>
<evidence type="ECO:0000256" key="4">
    <source>
        <dbReference type="ARBA" id="ARBA00022759"/>
    </source>
</evidence>
<keyword evidence="6 7" id="KW-0694">RNA-binding</keyword>
<dbReference type="FunFam" id="3.30.230.10:FF:000021">
    <property type="entry name" value="Ribonuclease P protein component"/>
    <property type="match status" value="1"/>
</dbReference>
<evidence type="ECO:0000313" key="10">
    <source>
        <dbReference type="Proteomes" id="UP000661691"/>
    </source>
</evidence>
<dbReference type="Pfam" id="PF00825">
    <property type="entry name" value="Ribonuclease_P"/>
    <property type="match status" value="1"/>
</dbReference>
<organism evidence="9 10">
    <name type="scientific">Polycladospora coralii</name>
    <dbReference type="NCBI Taxonomy" id="2771432"/>
    <lineage>
        <taxon>Bacteria</taxon>
        <taxon>Bacillati</taxon>
        <taxon>Bacillota</taxon>
        <taxon>Bacilli</taxon>
        <taxon>Bacillales</taxon>
        <taxon>Thermoactinomycetaceae</taxon>
        <taxon>Polycladospora</taxon>
    </lineage>
</organism>
<evidence type="ECO:0000256" key="6">
    <source>
        <dbReference type="ARBA" id="ARBA00022884"/>
    </source>
</evidence>
<dbReference type="GO" id="GO:0030677">
    <property type="term" value="C:ribonuclease P complex"/>
    <property type="evidence" value="ECO:0007669"/>
    <property type="project" value="TreeGrafter"/>
</dbReference>
<keyword evidence="2 7" id="KW-0819">tRNA processing</keyword>
<dbReference type="Proteomes" id="UP000661691">
    <property type="component" value="Unassembled WGS sequence"/>
</dbReference>
<reference evidence="9" key="1">
    <citation type="submission" date="2020-09" db="EMBL/GenBank/DDBJ databases">
        <title>A novel bacterium of genus Hazenella, isolated from South China Sea.</title>
        <authorList>
            <person name="Huang H."/>
            <person name="Mo K."/>
            <person name="Hu Y."/>
        </authorList>
    </citation>
    <scope>NUCLEOTIDE SEQUENCE</scope>
    <source>
        <strain evidence="9">IB182357</strain>
    </source>
</reference>
<comment type="similarity">
    <text evidence="7">Belongs to the RnpA family.</text>
</comment>
<dbReference type="GO" id="GO:0042781">
    <property type="term" value="F:3'-tRNA processing endoribonuclease activity"/>
    <property type="evidence" value="ECO:0007669"/>
    <property type="project" value="TreeGrafter"/>
</dbReference>
<dbReference type="InterPro" id="IPR014721">
    <property type="entry name" value="Ribsml_uS5_D2-typ_fold_subgr"/>
</dbReference>
<dbReference type="EC" id="3.1.26.5" evidence="7 8"/>
<evidence type="ECO:0000256" key="8">
    <source>
        <dbReference type="NCBIfam" id="TIGR00188"/>
    </source>
</evidence>
<comment type="subunit">
    <text evidence="7">Consists of a catalytic RNA component (M1 or rnpB) and a protein subunit.</text>
</comment>
<dbReference type="GO" id="GO:0004526">
    <property type="term" value="F:ribonuclease P activity"/>
    <property type="evidence" value="ECO:0007669"/>
    <property type="project" value="UniProtKB-UniRule"/>
</dbReference>
<dbReference type="InterPro" id="IPR000100">
    <property type="entry name" value="RNase_P"/>
</dbReference>
<keyword evidence="4 7" id="KW-0255">Endonuclease</keyword>
<comment type="caution">
    <text evidence="9">The sequence shown here is derived from an EMBL/GenBank/DDBJ whole genome shotgun (WGS) entry which is preliminary data.</text>
</comment>
<sequence length="118" mass="14026">MQKKYRLKRRSDFRKIFRAGNSVANRQFVLVTRRNEELEEVRVGISVSKKVGNAVVRNRIKRTIKEIVRNWIPYIKSQLDIVIVVRNPVATMDYHQIKSSLNHVFQRGKLFHTRPPKE</sequence>
<evidence type="ECO:0000256" key="7">
    <source>
        <dbReference type="HAMAP-Rule" id="MF_00227"/>
    </source>
</evidence>
<dbReference type="GO" id="GO:0000049">
    <property type="term" value="F:tRNA binding"/>
    <property type="evidence" value="ECO:0007669"/>
    <property type="project" value="UniProtKB-UniRule"/>
</dbReference>